<dbReference type="InterPro" id="IPR003439">
    <property type="entry name" value="ABC_transporter-like_ATP-bd"/>
</dbReference>
<protein>
    <submittedName>
        <fullName evidence="11">Related to A.gambiae ATP-binding-cassette protein</fullName>
    </submittedName>
</protein>
<reference evidence="11 12" key="1">
    <citation type="journal article" date="2011" name="PLoS Pathog.">
        <title>Endophytic Life Strategies Decoded by Genome and Transcriptome Analyses of the Mutualistic Root Symbiont Piriformospora indica.</title>
        <authorList>
            <person name="Zuccaro A."/>
            <person name="Lahrmann U."/>
            <person name="Guldener U."/>
            <person name="Langen G."/>
            <person name="Pfiffi S."/>
            <person name="Biedenkopf D."/>
            <person name="Wong P."/>
            <person name="Samans B."/>
            <person name="Grimm C."/>
            <person name="Basiewicz M."/>
            <person name="Murat C."/>
            <person name="Martin F."/>
            <person name="Kogel K.H."/>
        </authorList>
    </citation>
    <scope>NUCLEOTIDE SEQUENCE [LARGE SCALE GENOMIC DNA]</scope>
    <source>
        <strain evidence="11 12">DSM 11827</strain>
    </source>
</reference>
<evidence type="ECO:0000256" key="6">
    <source>
        <dbReference type="ARBA" id="ARBA00022989"/>
    </source>
</evidence>
<dbReference type="eggNOG" id="KOG0065">
    <property type="taxonomic scope" value="Eukaryota"/>
</dbReference>
<feature type="domain" description="ABC transporter" evidence="10">
    <location>
        <begin position="775"/>
        <end position="1013"/>
    </location>
</feature>
<name>G4TPF1_SERID</name>
<feature type="transmembrane region" description="Helical" evidence="9">
    <location>
        <begin position="490"/>
        <end position="508"/>
    </location>
</feature>
<dbReference type="InterPro" id="IPR013525">
    <property type="entry name" value="ABC2_TM"/>
</dbReference>
<evidence type="ECO:0000313" key="12">
    <source>
        <dbReference type="Proteomes" id="UP000007148"/>
    </source>
</evidence>
<evidence type="ECO:0000256" key="7">
    <source>
        <dbReference type="ARBA" id="ARBA00023136"/>
    </source>
</evidence>
<dbReference type="HOGENOM" id="CLU_000604_57_4_1"/>
<dbReference type="OMA" id="ACGYFVQ"/>
<dbReference type="Pfam" id="PF00005">
    <property type="entry name" value="ABC_tran"/>
    <property type="match status" value="2"/>
</dbReference>
<feature type="compositionally biased region" description="Basic and acidic residues" evidence="8">
    <location>
        <begin position="424"/>
        <end position="436"/>
    </location>
</feature>
<evidence type="ECO:0000256" key="2">
    <source>
        <dbReference type="ARBA" id="ARBA00022448"/>
    </source>
</evidence>
<feature type="transmembrane region" description="Helical" evidence="9">
    <location>
        <begin position="1209"/>
        <end position="1234"/>
    </location>
</feature>
<dbReference type="GO" id="GO:0005524">
    <property type="term" value="F:ATP binding"/>
    <property type="evidence" value="ECO:0007669"/>
    <property type="project" value="UniProtKB-KW"/>
</dbReference>
<dbReference type="EMBL" id="CAFZ01000208">
    <property type="protein sequence ID" value="CCA73194.1"/>
    <property type="molecule type" value="Genomic_DNA"/>
</dbReference>
<keyword evidence="4" id="KW-0547">Nucleotide-binding</keyword>
<dbReference type="Proteomes" id="UP000007148">
    <property type="component" value="Unassembled WGS sequence"/>
</dbReference>
<keyword evidence="3 9" id="KW-0812">Transmembrane</keyword>
<dbReference type="InParanoid" id="G4TPF1"/>
<dbReference type="GO" id="GO:0016020">
    <property type="term" value="C:membrane"/>
    <property type="evidence" value="ECO:0007669"/>
    <property type="project" value="UniProtKB-SubCell"/>
</dbReference>
<evidence type="ECO:0000256" key="4">
    <source>
        <dbReference type="ARBA" id="ARBA00022741"/>
    </source>
</evidence>
<dbReference type="InterPro" id="IPR003593">
    <property type="entry name" value="AAA+_ATPase"/>
</dbReference>
<dbReference type="InterPro" id="IPR027417">
    <property type="entry name" value="P-loop_NTPase"/>
</dbReference>
<dbReference type="InterPro" id="IPR050352">
    <property type="entry name" value="ABCG_transporters"/>
</dbReference>
<feature type="transmembrane region" description="Helical" evidence="9">
    <location>
        <begin position="1240"/>
        <end position="1261"/>
    </location>
</feature>
<keyword evidence="12" id="KW-1185">Reference proteome</keyword>
<dbReference type="InterPro" id="IPR043926">
    <property type="entry name" value="ABCG_dom"/>
</dbReference>
<feature type="transmembrane region" description="Helical" evidence="9">
    <location>
        <begin position="552"/>
        <end position="581"/>
    </location>
</feature>
<evidence type="ECO:0000259" key="10">
    <source>
        <dbReference type="PROSITE" id="PS50893"/>
    </source>
</evidence>
<keyword evidence="2" id="KW-0813">Transport</keyword>
<proteinExistence type="predicted"/>
<dbReference type="Gene3D" id="3.40.50.300">
    <property type="entry name" value="P-loop containing nucleotide triphosphate hydrolases"/>
    <property type="match status" value="2"/>
</dbReference>
<feature type="compositionally biased region" description="Basic and acidic residues" evidence="8">
    <location>
        <begin position="1"/>
        <end position="15"/>
    </location>
</feature>
<feature type="transmembrane region" description="Helical" evidence="9">
    <location>
        <begin position="515"/>
        <end position="532"/>
    </location>
</feature>
<keyword evidence="7 9" id="KW-0472">Membrane</keyword>
<evidence type="ECO:0000256" key="1">
    <source>
        <dbReference type="ARBA" id="ARBA00004141"/>
    </source>
</evidence>
<evidence type="ECO:0000256" key="9">
    <source>
        <dbReference type="SAM" id="Phobius"/>
    </source>
</evidence>
<gene>
    <name evidence="11" type="ORF">PIIN_07148</name>
</gene>
<evidence type="ECO:0000256" key="8">
    <source>
        <dbReference type="SAM" id="MobiDB-lite"/>
    </source>
</evidence>
<dbReference type="STRING" id="1109443.G4TPF1"/>
<feature type="transmembrane region" description="Helical" evidence="9">
    <location>
        <begin position="593"/>
        <end position="614"/>
    </location>
</feature>
<dbReference type="PROSITE" id="PS50893">
    <property type="entry name" value="ABC_TRANSPORTER_2"/>
    <property type="match status" value="2"/>
</dbReference>
<dbReference type="OrthoDB" id="66620at2759"/>
<comment type="subcellular location">
    <subcellularLocation>
        <location evidence="1">Membrane</location>
        <topology evidence="1">Multi-pass membrane protein</topology>
    </subcellularLocation>
</comment>
<dbReference type="PANTHER" id="PTHR48041:SF91">
    <property type="entry name" value="ABC TRANSPORTER G FAMILY MEMBER 28"/>
    <property type="match status" value="1"/>
</dbReference>
<feature type="region of interest" description="Disordered" evidence="8">
    <location>
        <begin position="1"/>
        <end position="31"/>
    </location>
</feature>
<keyword evidence="6 9" id="KW-1133">Transmembrane helix</keyword>
<feature type="transmembrane region" description="Helical" evidence="9">
    <location>
        <begin position="626"/>
        <end position="644"/>
    </location>
</feature>
<dbReference type="PANTHER" id="PTHR48041">
    <property type="entry name" value="ABC TRANSPORTER G FAMILY MEMBER 28"/>
    <property type="match status" value="1"/>
</dbReference>
<evidence type="ECO:0000256" key="3">
    <source>
        <dbReference type="ARBA" id="ARBA00022692"/>
    </source>
</evidence>
<dbReference type="SMART" id="SM00382">
    <property type="entry name" value="AAA"/>
    <property type="match status" value="2"/>
</dbReference>
<feature type="domain" description="ABC transporter" evidence="10">
    <location>
        <begin position="107"/>
        <end position="377"/>
    </location>
</feature>
<dbReference type="FunCoup" id="G4TPF1">
    <property type="interactions" value="97"/>
</dbReference>
<keyword evidence="5 11" id="KW-0067">ATP-binding</keyword>
<evidence type="ECO:0000313" key="11">
    <source>
        <dbReference type="EMBL" id="CCA73194.1"/>
    </source>
</evidence>
<feature type="transmembrane region" description="Helical" evidence="9">
    <location>
        <begin position="1174"/>
        <end position="1197"/>
    </location>
</feature>
<accession>G4TPF1</accession>
<feature type="transmembrane region" description="Helical" evidence="9">
    <location>
        <begin position="1327"/>
        <end position="1350"/>
    </location>
</feature>
<feature type="transmembrane region" description="Helical" evidence="9">
    <location>
        <begin position="1136"/>
        <end position="1154"/>
    </location>
</feature>
<feature type="transmembrane region" description="Helical" evidence="9">
    <location>
        <begin position="709"/>
        <end position="731"/>
    </location>
</feature>
<evidence type="ECO:0000256" key="5">
    <source>
        <dbReference type="ARBA" id="ARBA00022840"/>
    </source>
</evidence>
<dbReference type="GO" id="GO:0016887">
    <property type="term" value="F:ATP hydrolysis activity"/>
    <property type="evidence" value="ECO:0007669"/>
    <property type="project" value="InterPro"/>
</dbReference>
<comment type="caution">
    <text evidence="11">The sequence shown here is derived from an EMBL/GenBank/DDBJ whole genome shotgun (WGS) entry which is preliminary data.</text>
</comment>
<sequence>MSESVHERAEIKLEQPESAVEPAPPASRRASTILFATVENEPTRIEREPIKEETANNVEQLNEKEIRRGSVLDWLTLPPPPAFDLFIKGYTIGVPRPKRYLPLPVPIPYPAIFSKRNDTSYLSETILRDVDVNCGSGEVLAIIGGSGSGKTTLLSAIVGRLANLPVRKGELSFAPTSLSAENPELLSAQQMKDKIGFVPQNDYLLPNLTVRETLHYAAELRLPSTIDHRTRTAIVNQTLEELGLTDAADTVIGGFGNIRKGISGGERRRVTIACILVALPSVIVLDEPTSGLDAFTASVLDTYICSSDLSQAYQLLLTLSELAKRNRTIILSLHQPRSDAFALFTRLLVLSKGSVVYSGLTSQCLPWFASHGLEPDTGVNPLDFLIDISSVEIGEDEKREASKARVERLVTAWKENGAKYSADKSKRWTRREKESRVATPEPTAANQSLKRFFSSKDGDPALRRPGMVSQTLTLLSRANKNTLRNHGQTLGYAVQAILIGVVLGWSYFRLGETLCFQYMAAYFYLSTVYSIYRYCNELVVFDRERADHLYKVIPWLVSEVLSTLSINVVFPALFSVIVYFMVGMRTDSLAKNIFVLIASSILVQLGSVAFALVSASVVRELASSSLMANGTSIFFFLSAGYAIIRPPDYVLWIRYISIYWYGFRLVAISQFRGRTFKCEGVSGIALNQCTGDQVLAGLQIKASDPLWRYFVPLFGVVMGFNALAGVLLAVWKPGGVKHAVKVGGTAGKETLPESDMDIARQRVDVVVKNVGLTWIRPARLLMKEKKKQILHDITFSCPSGQITAIMGPSGAGKSSMLQLLAARSMKAGPFARFDREGSILFNGKTLSRNDSDIVSFVQQEDDYHLPALTVRETLRYAAILRLPRTMSRRSKLARAEQVITMLGLEDCADNLVGGPLLKGISGGEKRRLSLAVEMLNDPAVLIVDEVTSGLDAATANVVTLHQPRSDIYHLLDNVVVLAKGGRTVYAGPRKQVEGTFTAQGYTIPAYFNPADFLLDIISVDNRPEFESASRDRVNRLVEYWVSEEEKMKLAGRIEGDDSADTSRPMRLAKESRLTPMWIAGPVLLERAFRNMWRQQPVFWVRIQQSPLMGALYLLYFQRLSKGPTGGQDRIGFFQQLLGAVPFIGLLNSVAIFPAERDVFFHEYQSSAAYSTATFTLVTTLVETPFTFIANILLALLANLVAGLTTSPRIFFEFALSTFAVQSLGESVGIIFATFTPEMGLSVSLVSTVLSIITQFSGLVSLSVPKWLQAIAWCAPIKPAARLLIINEASRLHLNCSPESIQSGACLIQTGEDMIDLFGWKDLDTNKLVGIMIACTVGWRLLAWLCVMIKMRGW</sequence>
<dbReference type="Pfam" id="PF01061">
    <property type="entry name" value="ABC2_membrane"/>
    <property type="match status" value="2"/>
</dbReference>
<feature type="region of interest" description="Disordered" evidence="8">
    <location>
        <begin position="424"/>
        <end position="443"/>
    </location>
</feature>
<dbReference type="GO" id="GO:0140359">
    <property type="term" value="F:ABC-type transporter activity"/>
    <property type="evidence" value="ECO:0007669"/>
    <property type="project" value="InterPro"/>
</dbReference>
<dbReference type="PROSITE" id="PS00211">
    <property type="entry name" value="ABC_TRANSPORTER_1"/>
    <property type="match status" value="2"/>
</dbReference>
<dbReference type="InterPro" id="IPR017871">
    <property type="entry name" value="ABC_transporter-like_CS"/>
</dbReference>
<dbReference type="SUPFAM" id="SSF52540">
    <property type="entry name" value="P-loop containing nucleoside triphosphate hydrolases"/>
    <property type="match status" value="2"/>
</dbReference>
<dbReference type="Pfam" id="PF19055">
    <property type="entry name" value="ABC2_membrane_7"/>
    <property type="match status" value="1"/>
</dbReference>
<feature type="compositionally biased region" description="Low complexity" evidence="8">
    <location>
        <begin position="16"/>
        <end position="31"/>
    </location>
</feature>
<organism evidence="11 12">
    <name type="scientific">Serendipita indica (strain DSM 11827)</name>
    <name type="common">Root endophyte fungus</name>
    <name type="synonym">Piriformospora indica</name>
    <dbReference type="NCBI Taxonomy" id="1109443"/>
    <lineage>
        <taxon>Eukaryota</taxon>
        <taxon>Fungi</taxon>
        <taxon>Dikarya</taxon>
        <taxon>Basidiomycota</taxon>
        <taxon>Agaricomycotina</taxon>
        <taxon>Agaricomycetes</taxon>
        <taxon>Sebacinales</taxon>
        <taxon>Serendipitaceae</taxon>
        <taxon>Serendipita</taxon>
    </lineage>
</organism>